<evidence type="ECO:0000256" key="5">
    <source>
        <dbReference type="SAM" id="MobiDB-lite"/>
    </source>
</evidence>
<keyword evidence="4" id="KW-0863">Zinc-finger</keyword>
<protein>
    <submittedName>
        <fullName evidence="9">Protein mono-ADP-ribosyltransferase TIPARP</fullName>
    </submittedName>
</protein>
<dbReference type="RefSeq" id="XP_020346436.1">
    <property type="nucleotide sequence ID" value="XM_020490847.2"/>
</dbReference>
<dbReference type="KEGG" id="oki:109896578"/>
<evidence type="ECO:0000256" key="2">
    <source>
        <dbReference type="ARBA" id="ARBA00023242"/>
    </source>
</evidence>
<dbReference type="PANTHER" id="PTHR45740">
    <property type="entry name" value="POLY [ADP-RIBOSE] POLYMERASE"/>
    <property type="match status" value="1"/>
</dbReference>
<dbReference type="InterPro" id="IPR004170">
    <property type="entry name" value="WWE_dom"/>
</dbReference>
<sequence>MTDLSSIKGKKRGPTTVITEACPKSPKVSFLTPSLLLMEVPSDTNTSLPVWDAMHSQQVDVVWTVTPYSINVRFTPLPSKSGQTTSASNTLICSPGKSSSTTRIIQLSSGPSSALSQTQMIIQPLPQQMTPTKIPPSVLLTFPQSTLFPQPGAITISPHKPQNMTPGPVKTTSLILPLPVIITQPQPVHQPTTPAQTQAQAASTNQPPGPSKTAASLTFHTNTSGDIQICDHFLTYFCRTGSNCKQHHTPYPFHWQLWCINSHQWVDFTPRTQVNLERAYCNVNREEIGVKEGTDMFTLHFDNMTLKDGEKYDRVRRLQNTTDPTKNPHLYTRWCFFWWNNLSWTKYKDDVSKILLDKRDAGELECRLHILAVEYKVDFISMIQTNVTTGFQRAIRLRPFYRSLKSLRAHLRTGILLDGLAGTSTEPSPANFSVDPLGEFSTWYPPVWTPSSAPDQDYSMVDVPANTQAFQKVHRLFHKTLSETRVEIVSLHQIQNVLHWDKFQRYKEHMRKRGDTKEDGALERHLFHGTVGDFIEDICHNNFDPRVSGVNGFVYGYGSYFARDASYSNTFAAVSPDAGVRHMFLAKVLVGKVSVGKCKYRRPPPVRSTKEDYNLYDTCVDQLVNPTIFVVFDRCQCYPYYLIKYKELLVVDVNE</sequence>
<evidence type="ECO:0000259" key="6">
    <source>
        <dbReference type="PROSITE" id="PS50103"/>
    </source>
</evidence>
<dbReference type="CDD" id="cd01439">
    <property type="entry name" value="TCCD_inducible_PARP_like"/>
    <property type="match status" value="1"/>
</dbReference>
<comment type="similarity">
    <text evidence="3">Belongs to the ARTD/PARP family.</text>
</comment>
<dbReference type="SUPFAM" id="SSF56399">
    <property type="entry name" value="ADP-ribosylation"/>
    <property type="match status" value="1"/>
</dbReference>
<dbReference type="Pfam" id="PF02825">
    <property type="entry name" value="WWE"/>
    <property type="match status" value="2"/>
</dbReference>
<dbReference type="GeneID" id="109896578"/>
<accession>A0A8C7FET7</accession>
<dbReference type="SUPFAM" id="SSF117839">
    <property type="entry name" value="WWE domain"/>
    <property type="match status" value="2"/>
</dbReference>
<dbReference type="RefSeq" id="XP_020346437.1">
    <property type="nucleotide sequence ID" value="XM_020490848.2"/>
</dbReference>
<feature type="compositionally biased region" description="Low complexity" evidence="5">
    <location>
        <begin position="185"/>
        <end position="206"/>
    </location>
</feature>
<dbReference type="GO" id="GO:0005634">
    <property type="term" value="C:nucleus"/>
    <property type="evidence" value="ECO:0007669"/>
    <property type="project" value="UniProtKB-SubCell"/>
</dbReference>
<evidence type="ECO:0000259" key="7">
    <source>
        <dbReference type="PROSITE" id="PS50918"/>
    </source>
</evidence>
<dbReference type="Pfam" id="PF00644">
    <property type="entry name" value="PARP"/>
    <property type="match status" value="1"/>
</dbReference>
<reference evidence="9" key="2">
    <citation type="submission" date="2025-09" db="UniProtKB">
        <authorList>
            <consortium name="Ensembl"/>
        </authorList>
    </citation>
    <scope>IDENTIFICATION</scope>
</reference>
<dbReference type="GeneTree" id="ENSGT00940000155368"/>
<dbReference type="AlphaFoldDB" id="A0A8C7FET7"/>
<keyword evidence="4" id="KW-0479">Metal-binding</keyword>
<dbReference type="PROSITE" id="PS51059">
    <property type="entry name" value="PARP_CATALYTIC"/>
    <property type="match status" value="1"/>
</dbReference>
<feature type="region of interest" description="Disordered" evidence="5">
    <location>
        <begin position="185"/>
        <end position="217"/>
    </location>
</feature>
<dbReference type="InterPro" id="IPR012317">
    <property type="entry name" value="Poly(ADP-ribose)pol_cat_dom"/>
</dbReference>
<evidence type="ECO:0000256" key="4">
    <source>
        <dbReference type="PROSITE-ProRule" id="PRU00723"/>
    </source>
</evidence>
<evidence type="ECO:0000259" key="8">
    <source>
        <dbReference type="PROSITE" id="PS51059"/>
    </source>
</evidence>
<keyword evidence="2" id="KW-0539">Nucleus</keyword>
<reference evidence="9" key="1">
    <citation type="submission" date="2025-08" db="UniProtKB">
        <authorList>
            <consortium name="Ensembl"/>
        </authorList>
    </citation>
    <scope>IDENTIFICATION</scope>
</reference>
<dbReference type="GO" id="GO:0008270">
    <property type="term" value="F:zinc ion binding"/>
    <property type="evidence" value="ECO:0007669"/>
    <property type="project" value="UniProtKB-KW"/>
</dbReference>
<dbReference type="InterPro" id="IPR000571">
    <property type="entry name" value="Znf_CCCH"/>
</dbReference>
<keyword evidence="4" id="KW-0862">Zinc</keyword>
<dbReference type="PROSITE" id="PS50918">
    <property type="entry name" value="WWE"/>
    <property type="match status" value="1"/>
</dbReference>
<name>A0A8C7FET7_ONCKI</name>
<feature type="domain" description="WWE" evidence="7">
    <location>
        <begin position="320"/>
        <end position="397"/>
    </location>
</feature>
<dbReference type="Ensembl" id="ENSOKIT00005028669.1">
    <property type="protein sequence ID" value="ENSOKIP00005027057.1"/>
    <property type="gene ID" value="ENSOKIG00005011760.1"/>
</dbReference>
<dbReference type="Gene3D" id="3.90.228.10">
    <property type="match status" value="1"/>
</dbReference>
<dbReference type="GO" id="GO:1990404">
    <property type="term" value="F:NAD+-protein mono-ADP-ribosyltransferase activity"/>
    <property type="evidence" value="ECO:0007669"/>
    <property type="project" value="TreeGrafter"/>
</dbReference>
<feature type="domain" description="PARP catalytic" evidence="8">
    <location>
        <begin position="444"/>
        <end position="655"/>
    </location>
</feature>
<evidence type="ECO:0000313" key="9">
    <source>
        <dbReference type="Ensembl" id="ENSOKIP00005027057.1"/>
    </source>
</evidence>
<proteinExistence type="inferred from homology"/>
<dbReference type="InterPro" id="IPR037197">
    <property type="entry name" value="WWE_dom_sf"/>
</dbReference>
<dbReference type="Gene3D" id="3.30.720.50">
    <property type="match status" value="1"/>
</dbReference>
<feature type="domain" description="C3H1-type" evidence="6">
    <location>
        <begin position="224"/>
        <end position="251"/>
    </location>
</feature>
<organism evidence="9 10">
    <name type="scientific">Oncorhynchus kisutch</name>
    <name type="common">Coho salmon</name>
    <name type="synonym">Salmo kisutch</name>
    <dbReference type="NCBI Taxonomy" id="8019"/>
    <lineage>
        <taxon>Eukaryota</taxon>
        <taxon>Metazoa</taxon>
        <taxon>Chordata</taxon>
        <taxon>Craniata</taxon>
        <taxon>Vertebrata</taxon>
        <taxon>Euteleostomi</taxon>
        <taxon>Actinopterygii</taxon>
        <taxon>Neopterygii</taxon>
        <taxon>Teleostei</taxon>
        <taxon>Protacanthopterygii</taxon>
        <taxon>Salmoniformes</taxon>
        <taxon>Salmonidae</taxon>
        <taxon>Salmoninae</taxon>
        <taxon>Oncorhynchus</taxon>
    </lineage>
</organism>
<gene>
    <name evidence="9" type="primary">LOC109896578</name>
</gene>
<dbReference type="Proteomes" id="UP000694557">
    <property type="component" value="Unassembled WGS sequence"/>
</dbReference>
<comment type="subcellular location">
    <subcellularLocation>
        <location evidence="1">Nucleus</location>
    </subcellularLocation>
</comment>
<dbReference type="PANTHER" id="PTHR45740:SF6">
    <property type="entry name" value="PROTEIN MONO-ADP-RIBOSYLTRANSFERASE PARP12"/>
    <property type="match status" value="1"/>
</dbReference>
<keyword evidence="10" id="KW-1185">Reference proteome</keyword>
<dbReference type="InterPro" id="IPR051712">
    <property type="entry name" value="ARTD-AVP"/>
</dbReference>
<dbReference type="GO" id="GO:0003950">
    <property type="term" value="F:NAD+ poly-ADP-ribosyltransferase activity"/>
    <property type="evidence" value="ECO:0007669"/>
    <property type="project" value="InterPro"/>
</dbReference>
<evidence type="ECO:0000256" key="1">
    <source>
        <dbReference type="ARBA" id="ARBA00004123"/>
    </source>
</evidence>
<dbReference type="PROSITE" id="PS50103">
    <property type="entry name" value="ZF_C3H1"/>
    <property type="match status" value="1"/>
</dbReference>
<evidence type="ECO:0000313" key="10">
    <source>
        <dbReference type="Proteomes" id="UP000694557"/>
    </source>
</evidence>
<feature type="zinc finger region" description="C3H1-type" evidence="4">
    <location>
        <begin position="224"/>
        <end position="251"/>
    </location>
</feature>
<dbReference type="RefSeq" id="XP_020346435.1">
    <property type="nucleotide sequence ID" value="XM_020490846.2"/>
</dbReference>
<evidence type="ECO:0000256" key="3">
    <source>
        <dbReference type="ARBA" id="ARBA00024347"/>
    </source>
</evidence>